<evidence type="ECO:0000259" key="1">
    <source>
        <dbReference type="PROSITE" id="PS52045"/>
    </source>
</evidence>
<accession>A0AAW1LJJ3</accession>
<dbReference type="InterPro" id="IPR053168">
    <property type="entry name" value="Glutamic_endopeptidase"/>
</dbReference>
<feature type="domain" description="Neprosin PEP catalytic" evidence="1">
    <location>
        <begin position="149"/>
        <end position="390"/>
    </location>
</feature>
<dbReference type="InterPro" id="IPR004314">
    <property type="entry name" value="Neprosin"/>
</dbReference>
<keyword evidence="3" id="KW-1185">Reference proteome</keyword>
<protein>
    <recommendedName>
        <fullName evidence="1">Neprosin PEP catalytic domain-containing protein</fullName>
    </recommendedName>
</protein>
<dbReference type="PROSITE" id="PS52045">
    <property type="entry name" value="NEPROSIN_PEP_CD"/>
    <property type="match status" value="1"/>
</dbReference>
<gene>
    <name evidence="2" type="ORF">RND81_04G069400</name>
</gene>
<dbReference type="InterPro" id="IPR025521">
    <property type="entry name" value="Neprosin_propep"/>
</dbReference>
<name>A0AAW1LJJ3_SAPOF</name>
<dbReference type="EMBL" id="JBDFQZ010000004">
    <property type="protein sequence ID" value="KAK9733466.1"/>
    <property type="molecule type" value="Genomic_DNA"/>
</dbReference>
<dbReference type="PANTHER" id="PTHR31589">
    <property type="entry name" value="PROTEIN, PUTATIVE (DUF239)-RELATED-RELATED"/>
    <property type="match status" value="1"/>
</dbReference>
<dbReference type="Proteomes" id="UP001443914">
    <property type="component" value="Unassembled WGS sequence"/>
</dbReference>
<dbReference type="AlphaFoldDB" id="A0AAW1LJJ3"/>
<dbReference type="Pfam" id="PF14365">
    <property type="entry name" value="Neprosin_AP"/>
    <property type="match status" value="1"/>
</dbReference>
<reference evidence="2" key="1">
    <citation type="submission" date="2024-03" db="EMBL/GenBank/DDBJ databases">
        <title>WGS assembly of Saponaria officinalis var. Norfolk2.</title>
        <authorList>
            <person name="Jenkins J."/>
            <person name="Shu S."/>
            <person name="Grimwood J."/>
            <person name="Barry K."/>
            <person name="Goodstein D."/>
            <person name="Schmutz J."/>
            <person name="Leebens-Mack J."/>
            <person name="Osbourn A."/>
        </authorList>
    </citation>
    <scope>NUCLEOTIDE SEQUENCE [LARGE SCALE GENOMIC DNA]</scope>
    <source>
        <strain evidence="2">JIC</strain>
    </source>
</reference>
<proteinExistence type="predicted"/>
<organism evidence="2 3">
    <name type="scientific">Saponaria officinalis</name>
    <name type="common">Common soapwort</name>
    <name type="synonym">Lychnis saponaria</name>
    <dbReference type="NCBI Taxonomy" id="3572"/>
    <lineage>
        <taxon>Eukaryota</taxon>
        <taxon>Viridiplantae</taxon>
        <taxon>Streptophyta</taxon>
        <taxon>Embryophyta</taxon>
        <taxon>Tracheophyta</taxon>
        <taxon>Spermatophyta</taxon>
        <taxon>Magnoliopsida</taxon>
        <taxon>eudicotyledons</taxon>
        <taxon>Gunneridae</taxon>
        <taxon>Pentapetalae</taxon>
        <taxon>Caryophyllales</taxon>
        <taxon>Caryophyllaceae</taxon>
        <taxon>Caryophylleae</taxon>
        <taxon>Saponaria</taxon>
    </lineage>
</organism>
<evidence type="ECO:0000313" key="2">
    <source>
        <dbReference type="EMBL" id="KAK9733466.1"/>
    </source>
</evidence>
<dbReference type="Pfam" id="PF03080">
    <property type="entry name" value="Neprosin"/>
    <property type="match status" value="1"/>
</dbReference>
<comment type="caution">
    <text evidence="2">The sequence shown here is derived from an EMBL/GenBank/DDBJ whole genome shotgun (WGS) entry which is preliminary data.</text>
</comment>
<sequence>MKNILTQIKMSFTKFIILMLSYSFLIAHKTEGIRLTKVAEIDLDKQYQLLRKPSTKTIQTEYGDVYDCIDFYRQPAFDHPLLKNHTFYPEMRSTYTSNEDEKRCSDIMANVVLKDGGCPKGTVPIRRVSKEEFYKIHRFTNSYATSGIQPKPGTHYAVIQTNSNPSTVTYSGEGGTFNAYNISLEQSQYSAAEFLIQNDDDRIKAGWMVNPTVNKDNHARIFGYFDAGQSHCFNTLCPGFVAVRKDIYLGIPLTPLSVRGEMPYYFQMRIHQDIVNGNWWLNVCGEDIGFWPKQIFTTMSNTATLVAVGGEAYSPIDRPLPPMGNGYYPVQSMRLSAYCSHIVFVDGNHRIIDHPETARYTDDPHYGIIDAGVTNPFGRLIFFGGTAPAT</sequence>
<evidence type="ECO:0000313" key="3">
    <source>
        <dbReference type="Proteomes" id="UP001443914"/>
    </source>
</evidence>
<dbReference type="PANTHER" id="PTHR31589:SF235">
    <property type="entry name" value="PROTEIN, PUTATIVE (DUF239)-RELATED"/>
    <property type="match status" value="1"/>
</dbReference>